<evidence type="ECO:0000256" key="4">
    <source>
        <dbReference type="ARBA" id="ARBA00022516"/>
    </source>
</evidence>
<organism evidence="12 13">
    <name type="scientific">Streptomyces ortus</name>
    <dbReference type="NCBI Taxonomy" id="2867268"/>
    <lineage>
        <taxon>Bacteria</taxon>
        <taxon>Bacillati</taxon>
        <taxon>Actinomycetota</taxon>
        <taxon>Actinomycetes</taxon>
        <taxon>Kitasatosporales</taxon>
        <taxon>Streptomycetaceae</taxon>
        <taxon>Streptomyces</taxon>
    </lineage>
</organism>
<dbReference type="Proteomes" id="UP001165590">
    <property type="component" value="Unassembled WGS sequence"/>
</dbReference>
<evidence type="ECO:0000256" key="9">
    <source>
        <dbReference type="ARBA" id="ARBA00023315"/>
    </source>
</evidence>
<evidence type="ECO:0000256" key="8">
    <source>
        <dbReference type="ARBA" id="ARBA00023160"/>
    </source>
</evidence>
<evidence type="ECO:0000256" key="2">
    <source>
        <dbReference type="ARBA" id="ARBA00008642"/>
    </source>
</evidence>
<dbReference type="NCBIfam" id="NF006829">
    <property type="entry name" value="PRK09352.1"/>
    <property type="match status" value="1"/>
</dbReference>
<keyword evidence="13" id="KW-1185">Reference proteome</keyword>
<dbReference type="PANTHER" id="PTHR34069:SF2">
    <property type="entry name" value="BETA-KETOACYL-[ACYL-CARRIER-PROTEIN] SYNTHASE III"/>
    <property type="match status" value="1"/>
</dbReference>
<evidence type="ECO:0000256" key="7">
    <source>
        <dbReference type="ARBA" id="ARBA00023098"/>
    </source>
</evidence>
<keyword evidence="5" id="KW-0808">Transferase</keyword>
<keyword evidence="7" id="KW-0443">Lipid metabolism</keyword>
<gene>
    <name evidence="12" type="ORF">K3769_40005</name>
</gene>
<dbReference type="Pfam" id="PF08545">
    <property type="entry name" value="ACP_syn_III"/>
    <property type="match status" value="1"/>
</dbReference>
<dbReference type="EMBL" id="JAIFZO010000002">
    <property type="protein sequence ID" value="MCX4238854.1"/>
    <property type="molecule type" value="Genomic_DNA"/>
</dbReference>
<sequence>MATSILGTGSYVPQHIVDNTALAARVGTTKSWISQRTRILERRYAAPGEATSDLALHAARRALAQAHLAAERLDYLILATSTPDSPQPPTSCRIQQRIGATAAACFDINVACSGFVHGLALAMSLAARSPGARTLVVAADVCSRVLDFDDRRTAVLMGDGAGAAVTGPADDEGGGLLDFALASQGTASHLIRVDAGGSRIPASHHTVREGGHFLRMEGRTVANFLLREFPTFLDRFLEHAEVSVDQIDHFVPHQPNGVLLDRLVQHAGLADAHTHRTVRQYGNTGAASVPLTLDSAHRAGLIKAGDLVLLAGFGSGMSMSAVLLRWTGAQP</sequence>
<evidence type="ECO:0000256" key="1">
    <source>
        <dbReference type="ARBA" id="ARBA00005189"/>
    </source>
</evidence>
<keyword evidence="8" id="KW-0275">Fatty acid biosynthesis</keyword>
<dbReference type="Pfam" id="PF08541">
    <property type="entry name" value="ACP_syn_III_C"/>
    <property type="match status" value="1"/>
</dbReference>
<keyword evidence="3" id="KW-0963">Cytoplasm</keyword>
<name>A0ABT3VFY1_9ACTN</name>
<proteinExistence type="inferred from homology"/>
<keyword evidence="6" id="KW-0276">Fatty acid metabolism</keyword>
<dbReference type="NCBIfam" id="TIGR00747">
    <property type="entry name" value="fabH"/>
    <property type="match status" value="1"/>
</dbReference>
<evidence type="ECO:0000313" key="12">
    <source>
        <dbReference type="EMBL" id="MCX4238854.1"/>
    </source>
</evidence>
<keyword evidence="9" id="KW-0012">Acyltransferase</keyword>
<dbReference type="Gene3D" id="3.40.47.10">
    <property type="match status" value="1"/>
</dbReference>
<accession>A0ABT3VFY1</accession>
<comment type="caution">
    <text evidence="12">The sequence shown here is derived from an EMBL/GenBank/DDBJ whole genome shotgun (WGS) entry which is preliminary data.</text>
</comment>
<evidence type="ECO:0000313" key="13">
    <source>
        <dbReference type="Proteomes" id="UP001165590"/>
    </source>
</evidence>
<protein>
    <submittedName>
        <fullName evidence="12">Ketoacyl-ACP synthase III</fullName>
    </submittedName>
</protein>
<evidence type="ECO:0000259" key="10">
    <source>
        <dbReference type="Pfam" id="PF08541"/>
    </source>
</evidence>
<dbReference type="InterPro" id="IPR013747">
    <property type="entry name" value="ACP_syn_III_C"/>
</dbReference>
<dbReference type="CDD" id="cd00830">
    <property type="entry name" value="KAS_III"/>
    <property type="match status" value="1"/>
</dbReference>
<dbReference type="RefSeq" id="WP_267031111.1">
    <property type="nucleotide sequence ID" value="NZ_JAIFZO010000002.1"/>
</dbReference>
<dbReference type="InterPro" id="IPR004655">
    <property type="entry name" value="FabH"/>
</dbReference>
<evidence type="ECO:0000259" key="11">
    <source>
        <dbReference type="Pfam" id="PF08545"/>
    </source>
</evidence>
<evidence type="ECO:0000256" key="5">
    <source>
        <dbReference type="ARBA" id="ARBA00022679"/>
    </source>
</evidence>
<comment type="similarity">
    <text evidence="2">Belongs to the thiolase-like superfamily. FabH family.</text>
</comment>
<dbReference type="InterPro" id="IPR016039">
    <property type="entry name" value="Thiolase-like"/>
</dbReference>
<evidence type="ECO:0000256" key="3">
    <source>
        <dbReference type="ARBA" id="ARBA00022490"/>
    </source>
</evidence>
<dbReference type="SUPFAM" id="SSF53901">
    <property type="entry name" value="Thiolase-like"/>
    <property type="match status" value="1"/>
</dbReference>
<comment type="pathway">
    <text evidence="1">Lipid metabolism.</text>
</comment>
<evidence type="ECO:0000256" key="6">
    <source>
        <dbReference type="ARBA" id="ARBA00022832"/>
    </source>
</evidence>
<feature type="domain" description="Beta-ketoacyl-[acyl-carrier-protein] synthase III C-terminal" evidence="10">
    <location>
        <begin position="237"/>
        <end position="326"/>
    </location>
</feature>
<keyword evidence="4" id="KW-0444">Lipid biosynthesis</keyword>
<feature type="domain" description="Beta-ketoacyl-[acyl-carrier-protein] synthase III N-terminal" evidence="11">
    <location>
        <begin position="106"/>
        <end position="185"/>
    </location>
</feature>
<reference evidence="12" key="1">
    <citation type="journal article" date="2022" name="bioRxiv">
        <title>Discovery and biosynthetic assessment of Streptomyces ortus sp nov. isolated from a deep-sea sponge.</title>
        <authorList>
            <person name="Williams S.E."/>
        </authorList>
    </citation>
    <scope>NUCLEOTIDE SEQUENCE</scope>
    <source>
        <strain evidence="12">A15ISP2-DRY2</strain>
    </source>
</reference>
<dbReference type="PANTHER" id="PTHR34069">
    <property type="entry name" value="3-OXOACYL-[ACYL-CARRIER-PROTEIN] SYNTHASE 3"/>
    <property type="match status" value="1"/>
</dbReference>
<dbReference type="InterPro" id="IPR013751">
    <property type="entry name" value="ACP_syn_III_N"/>
</dbReference>